<evidence type="ECO:0000256" key="1">
    <source>
        <dbReference type="ARBA" id="ARBA00004123"/>
    </source>
</evidence>
<dbReference type="AlphaFoldDB" id="A0AAD8M2G3"/>
<dbReference type="SUPFAM" id="SSF101936">
    <property type="entry name" value="DNA-binding pseudobarrel domain"/>
    <property type="match status" value="4"/>
</dbReference>
<gene>
    <name evidence="7" type="ORF">POM88_051487</name>
</gene>
<dbReference type="GO" id="GO:0005634">
    <property type="term" value="C:nucleus"/>
    <property type="evidence" value="ECO:0007669"/>
    <property type="project" value="UniProtKB-SubCell"/>
</dbReference>
<name>A0AAD8M2G3_9APIA</name>
<sequence length="482" mass="56404">MDPNKDEVPFLCLNFPWSYLRGILILPATFIDDYGDNIPERVYLKTPSGDIWFGTYVKRLKWIEGLNSMMWHYCVRPYSMVAFQYKGGSSFTVNIFNEYAMEISYHLFSTVEKEMIPNVIFKLGDNEVDQLNGTFIFNAYNSSLGDYDLLIEKEHLKRKQYHKVFGNEAISALGLHPKMNSIKIGFKSIMFMIKLKWLGGMVFIGKGWHSFAEAGELRKGDVCVFQRTRQRHKFEIALFEKKSVCRYCRIEGIGPGNTLKKWFKIINESTYIFGEMEIPRLFVQNYGWTLADDVKLVMGDMTEYMVKFSSGRKVLHGLRKLLRTYSIEENFVLVFTYVAISTFSVCVFDKEGNFIPPKGTINFKGMNGNNSEAKMNEGRVVNEQDNVTKFTIIIKASHIDQKGHGVYCPRSLFTVYRTWKNSEVVKLHYRGQIWKVQVHRKEKMCRFGLGWNNFTYMHTFSVGKKLRFVYRQNYNFDVFYMD</sequence>
<evidence type="ECO:0000256" key="4">
    <source>
        <dbReference type="ARBA" id="ARBA00023163"/>
    </source>
</evidence>
<dbReference type="EMBL" id="JAUIZM010000011">
    <property type="protein sequence ID" value="KAK1358231.1"/>
    <property type="molecule type" value="Genomic_DNA"/>
</dbReference>
<keyword evidence="8" id="KW-1185">Reference proteome</keyword>
<comment type="caution">
    <text evidence="7">The sequence shown here is derived from an EMBL/GenBank/DDBJ whole genome shotgun (WGS) entry which is preliminary data.</text>
</comment>
<protein>
    <recommendedName>
        <fullName evidence="6">TF-B3 domain-containing protein</fullName>
    </recommendedName>
</protein>
<organism evidence="7 8">
    <name type="scientific">Heracleum sosnowskyi</name>
    <dbReference type="NCBI Taxonomy" id="360622"/>
    <lineage>
        <taxon>Eukaryota</taxon>
        <taxon>Viridiplantae</taxon>
        <taxon>Streptophyta</taxon>
        <taxon>Embryophyta</taxon>
        <taxon>Tracheophyta</taxon>
        <taxon>Spermatophyta</taxon>
        <taxon>Magnoliopsida</taxon>
        <taxon>eudicotyledons</taxon>
        <taxon>Gunneridae</taxon>
        <taxon>Pentapetalae</taxon>
        <taxon>asterids</taxon>
        <taxon>campanulids</taxon>
        <taxon>Apiales</taxon>
        <taxon>Apiaceae</taxon>
        <taxon>Apioideae</taxon>
        <taxon>apioid superclade</taxon>
        <taxon>Tordylieae</taxon>
        <taxon>Tordyliinae</taxon>
        <taxon>Heracleum</taxon>
    </lineage>
</organism>
<evidence type="ECO:0000313" key="7">
    <source>
        <dbReference type="EMBL" id="KAK1358231.1"/>
    </source>
</evidence>
<dbReference type="PANTHER" id="PTHR31920:SF37">
    <property type="entry name" value="B3 DOMAIN-CONTAINING TRANSCRIPTION FACTOR VRN1"/>
    <property type="match status" value="1"/>
</dbReference>
<keyword evidence="3" id="KW-0238">DNA-binding</keyword>
<evidence type="ECO:0000259" key="6">
    <source>
        <dbReference type="PROSITE" id="PS50863"/>
    </source>
</evidence>
<dbReference type="PROSITE" id="PS50863">
    <property type="entry name" value="B3"/>
    <property type="match status" value="1"/>
</dbReference>
<dbReference type="GO" id="GO:0003677">
    <property type="term" value="F:DNA binding"/>
    <property type="evidence" value="ECO:0007669"/>
    <property type="project" value="UniProtKB-KW"/>
</dbReference>
<dbReference type="Gene3D" id="2.40.330.10">
    <property type="entry name" value="DNA-binding pseudobarrel domain"/>
    <property type="match status" value="4"/>
</dbReference>
<evidence type="ECO:0000256" key="5">
    <source>
        <dbReference type="ARBA" id="ARBA00023242"/>
    </source>
</evidence>
<keyword evidence="5" id="KW-0539">Nucleus</keyword>
<dbReference type="InterPro" id="IPR003340">
    <property type="entry name" value="B3_DNA-bd"/>
</dbReference>
<accession>A0AAD8M2G3</accession>
<evidence type="ECO:0000256" key="2">
    <source>
        <dbReference type="ARBA" id="ARBA00023015"/>
    </source>
</evidence>
<dbReference type="InterPro" id="IPR050655">
    <property type="entry name" value="Plant_B3_domain"/>
</dbReference>
<dbReference type="PANTHER" id="PTHR31920">
    <property type="entry name" value="B3 DOMAIN-CONTAINING"/>
    <property type="match status" value="1"/>
</dbReference>
<evidence type="ECO:0000313" key="8">
    <source>
        <dbReference type="Proteomes" id="UP001237642"/>
    </source>
</evidence>
<dbReference type="InterPro" id="IPR015300">
    <property type="entry name" value="DNA-bd_pseudobarrel_sf"/>
</dbReference>
<feature type="domain" description="TF-B3" evidence="6">
    <location>
        <begin position="193"/>
        <end position="242"/>
    </location>
</feature>
<evidence type="ECO:0000256" key="3">
    <source>
        <dbReference type="ARBA" id="ARBA00023125"/>
    </source>
</evidence>
<reference evidence="7" key="2">
    <citation type="submission" date="2023-05" db="EMBL/GenBank/DDBJ databases">
        <authorList>
            <person name="Schelkunov M.I."/>
        </authorList>
    </citation>
    <scope>NUCLEOTIDE SEQUENCE</scope>
    <source>
        <strain evidence="7">Hsosn_3</strain>
        <tissue evidence="7">Leaf</tissue>
    </source>
</reference>
<keyword evidence="2" id="KW-0805">Transcription regulation</keyword>
<keyword evidence="4" id="KW-0804">Transcription</keyword>
<comment type="subcellular location">
    <subcellularLocation>
        <location evidence="1">Nucleus</location>
    </subcellularLocation>
</comment>
<proteinExistence type="predicted"/>
<reference evidence="7" key="1">
    <citation type="submission" date="2023-02" db="EMBL/GenBank/DDBJ databases">
        <title>Genome of toxic invasive species Heracleum sosnowskyi carries increased number of genes despite the absence of recent whole-genome duplications.</title>
        <authorList>
            <person name="Schelkunov M."/>
            <person name="Shtratnikova V."/>
            <person name="Makarenko M."/>
            <person name="Klepikova A."/>
            <person name="Omelchenko D."/>
            <person name="Novikova G."/>
            <person name="Obukhova E."/>
            <person name="Bogdanov V."/>
            <person name="Penin A."/>
            <person name="Logacheva M."/>
        </authorList>
    </citation>
    <scope>NUCLEOTIDE SEQUENCE</scope>
    <source>
        <strain evidence="7">Hsosn_3</strain>
        <tissue evidence="7">Leaf</tissue>
    </source>
</reference>
<dbReference type="Proteomes" id="UP001237642">
    <property type="component" value="Unassembled WGS sequence"/>
</dbReference>